<name>A0A949V580_9ENTR</name>
<dbReference type="GO" id="GO:0090729">
    <property type="term" value="F:toxin activity"/>
    <property type="evidence" value="ECO:0007669"/>
    <property type="project" value="UniProtKB-KW"/>
</dbReference>
<protein>
    <submittedName>
        <fullName evidence="2">Hemagglutinin repeat-containing protein</fullName>
    </submittedName>
</protein>
<evidence type="ECO:0000313" key="3">
    <source>
        <dbReference type="Proteomes" id="UP000746420"/>
    </source>
</evidence>
<dbReference type="Pfam" id="PF13332">
    <property type="entry name" value="Fil_haemagg_2"/>
    <property type="match status" value="1"/>
</dbReference>
<gene>
    <name evidence="2" type="ORF">JZ788_14435</name>
</gene>
<accession>A0A949V580</accession>
<evidence type="ECO:0000256" key="1">
    <source>
        <dbReference type="ARBA" id="ARBA00022656"/>
    </source>
</evidence>
<keyword evidence="3" id="KW-1185">Reference proteome</keyword>
<comment type="caution">
    <text evidence="2">The sequence shown here is derived from an EMBL/GenBank/DDBJ whole genome shotgun (WGS) entry which is preliminary data.</text>
</comment>
<keyword evidence="1" id="KW-0800">Toxin</keyword>
<evidence type="ECO:0000313" key="2">
    <source>
        <dbReference type="EMBL" id="MBV5096886.1"/>
    </source>
</evidence>
<organism evidence="2 3">
    <name type="scientific">Tenebrionicola larvae</name>
    <dbReference type="NCBI Taxonomy" id="2815733"/>
    <lineage>
        <taxon>Bacteria</taxon>
        <taxon>Pseudomonadati</taxon>
        <taxon>Pseudomonadota</taxon>
        <taxon>Gammaproteobacteria</taxon>
        <taxon>Enterobacterales</taxon>
        <taxon>Enterobacteriaceae</taxon>
        <taxon>Tenebrionibacter/Tenebrionicola group</taxon>
        <taxon>Tenebrionicola</taxon>
    </lineage>
</organism>
<dbReference type="RefSeq" id="WP_249938938.1">
    <property type="nucleotide sequence ID" value="NZ_JAGFEW010000034.1"/>
</dbReference>
<dbReference type="AlphaFoldDB" id="A0A949V580"/>
<dbReference type="EMBL" id="JAGFEW010000034">
    <property type="protein sequence ID" value="MBV5096886.1"/>
    <property type="molecule type" value="Genomic_DNA"/>
</dbReference>
<dbReference type="InterPro" id="IPR025157">
    <property type="entry name" value="Hemagglutinin_rpt"/>
</dbReference>
<dbReference type="GO" id="GO:0003824">
    <property type="term" value="F:catalytic activity"/>
    <property type="evidence" value="ECO:0007669"/>
    <property type="project" value="UniProtKB-ARBA"/>
</dbReference>
<sequence length="117" mass="11628">MASAVYSGGLGFTVGRASQKTTQTDDSNVKKGSLALFAGNLLNVHGSKLFAGKDMALAGSDVNITAAENSHSTQIVSEQQRCGLTLALSGMAGSALNGVARAKAAAGAALKTAGMRG</sequence>
<proteinExistence type="predicted"/>
<dbReference type="Proteomes" id="UP000746420">
    <property type="component" value="Unassembled WGS sequence"/>
</dbReference>
<reference evidence="2 3" key="1">
    <citation type="submission" date="2021-03" db="EMBL/GenBank/DDBJ databases">
        <title>Tenobrionicola molitorae gen. nov., sp. nov. and Tenobrionicola larvae sp. nov., isolated from larvae of the mealworm Tenobrio molitor L., a proposal to transfer Erwinia teleogrylli Liu et al. 2016 to a new genus Entomohabitans as Entomohabitans teleogrylli comb. nov.</title>
        <authorList>
            <person name="Lee S.D."/>
            <person name="Yang H.L."/>
            <person name="Kim I.S."/>
        </authorList>
    </citation>
    <scope>NUCLEOTIDE SEQUENCE [LARGE SCALE GENOMIC DNA]</scope>
    <source>
        <strain evidence="2 3">YMB-R21</strain>
    </source>
</reference>